<keyword evidence="11" id="KW-1185">Reference proteome</keyword>
<evidence type="ECO:0000256" key="7">
    <source>
        <dbReference type="ARBA" id="ARBA00023128"/>
    </source>
</evidence>
<keyword evidence="3" id="KW-0813">Transport</keyword>
<dbReference type="InParanoid" id="A0A1E1KRA1"/>
<protein>
    <submittedName>
        <fullName evidence="10">Probable NADH-ubiquinone oxidoreductase 29.9 kDa subunit</fullName>
    </submittedName>
</protein>
<evidence type="ECO:0000256" key="6">
    <source>
        <dbReference type="ARBA" id="ARBA00022982"/>
    </source>
</evidence>
<dbReference type="GO" id="GO:0005743">
    <property type="term" value="C:mitochondrial inner membrane"/>
    <property type="evidence" value="ECO:0007669"/>
    <property type="project" value="UniProtKB-SubCell"/>
</dbReference>
<evidence type="ECO:0000313" key="11">
    <source>
        <dbReference type="Proteomes" id="UP000178129"/>
    </source>
</evidence>
<keyword evidence="4" id="KW-0679">Respiratory chain</keyword>
<evidence type="ECO:0000256" key="9">
    <source>
        <dbReference type="SAM" id="MobiDB-lite"/>
    </source>
</evidence>
<dbReference type="PANTHER" id="PTHR12653">
    <property type="entry name" value="NADH-UBIQUINONE OXIDOREDUCTASE 13 KD-B SUBUNIT"/>
    <property type="match status" value="1"/>
</dbReference>
<evidence type="ECO:0000256" key="5">
    <source>
        <dbReference type="ARBA" id="ARBA00022792"/>
    </source>
</evidence>
<keyword evidence="6" id="KW-0249">Electron transport</keyword>
<dbReference type="InterPro" id="IPR006806">
    <property type="entry name" value="NDUFA5"/>
</dbReference>
<proteinExistence type="inferred from homology"/>
<comment type="caution">
    <text evidence="10">The sequence shown here is derived from an EMBL/GenBank/DDBJ whole genome shotgun (WGS) entry which is preliminary data.</text>
</comment>
<evidence type="ECO:0000256" key="3">
    <source>
        <dbReference type="ARBA" id="ARBA00022448"/>
    </source>
</evidence>
<feature type="compositionally biased region" description="Acidic residues" evidence="9">
    <location>
        <begin position="131"/>
        <end position="143"/>
    </location>
</feature>
<name>A0A1E1KRA1_9HELO</name>
<feature type="region of interest" description="Disordered" evidence="9">
    <location>
        <begin position="125"/>
        <end position="180"/>
    </location>
</feature>
<evidence type="ECO:0000313" key="10">
    <source>
        <dbReference type="EMBL" id="CZT00520.1"/>
    </source>
</evidence>
<sequence>MRRTLRQLAAIKPSRFLEAGSPTGLTGLFTHAAPRSTLLYLYSSTLEKLQALPESSLYRQSTEALTKHRMAIVSAVVPEGHAEWSEKAKQTIAEHPEVFNTPEGGVAHDGERHVKEEIQGKTFVTSKPEDEHDEITTEWDGERDDGPQLEGSRTQVERQSQKEWGLKRPGSDTKTVQWEPEPPLTADQVSEIESKIGAGLIEEVIQVAEGELKLVDVMAKAKVWENLEEKPVEGQWEYFKRSGVLQNP</sequence>
<organism evidence="10 11">
    <name type="scientific">Rhynchosporium graminicola</name>
    <dbReference type="NCBI Taxonomy" id="2792576"/>
    <lineage>
        <taxon>Eukaryota</taxon>
        <taxon>Fungi</taxon>
        <taxon>Dikarya</taxon>
        <taxon>Ascomycota</taxon>
        <taxon>Pezizomycotina</taxon>
        <taxon>Leotiomycetes</taxon>
        <taxon>Helotiales</taxon>
        <taxon>Ploettnerulaceae</taxon>
        <taxon>Rhynchosporium</taxon>
    </lineage>
</organism>
<dbReference type="EMBL" id="FJUW01000020">
    <property type="protein sequence ID" value="CZT00520.1"/>
    <property type="molecule type" value="Genomic_DNA"/>
</dbReference>
<reference evidence="11" key="1">
    <citation type="submission" date="2016-03" db="EMBL/GenBank/DDBJ databases">
        <authorList>
            <person name="Ploux O."/>
        </authorList>
    </citation>
    <scope>NUCLEOTIDE SEQUENCE [LARGE SCALE GENOMIC DNA]</scope>
    <source>
        <strain evidence="11">UK7</strain>
    </source>
</reference>
<dbReference type="GO" id="GO:0022904">
    <property type="term" value="P:respiratory electron transport chain"/>
    <property type="evidence" value="ECO:0007669"/>
    <property type="project" value="InterPro"/>
</dbReference>
<comment type="similarity">
    <text evidence="2">Belongs to the complex I NDUFA5 subunit family.</text>
</comment>
<dbReference type="AlphaFoldDB" id="A0A1E1KRA1"/>
<dbReference type="Proteomes" id="UP000178129">
    <property type="component" value="Unassembled WGS sequence"/>
</dbReference>
<evidence type="ECO:0000256" key="2">
    <source>
        <dbReference type="ARBA" id="ARBA00010261"/>
    </source>
</evidence>
<dbReference type="STRING" id="914237.A0A1E1KRA1"/>
<gene>
    <name evidence="10" type="ORF">RCO7_02994</name>
</gene>
<dbReference type="PANTHER" id="PTHR12653:SF0">
    <property type="entry name" value="NADH DEHYDROGENASE [UBIQUINONE] 1 ALPHA SUBCOMPLEX SUBUNIT 5"/>
    <property type="match status" value="1"/>
</dbReference>
<feature type="compositionally biased region" description="Basic and acidic residues" evidence="9">
    <location>
        <begin position="155"/>
        <end position="171"/>
    </location>
</feature>
<keyword evidence="7" id="KW-0496">Mitochondrion</keyword>
<evidence type="ECO:0000256" key="8">
    <source>
        <dbReference type="ARBA" id="ARBA00023136"/>
    </source>
</evidence>
<accession>A0A1E1KRA1</accession>
<keyword evidence="5" id="KW-0999">Mitochondrion inner membrane</keyword>
<evidence type="ECO:0000256" key="4">
    <source>
        <dbReference type="ARBA" id="ARBA00022660"/>
    </source>
</evidence>
<comment type="subcellular location">
    <subcellularLocation>
        <location evidence="1">Mitochondrion inner membrane</location>
        <topology evidence="1">Peripheral membrane protein</topology>
        <orientation evidence="1">Matrix side</orientation>
    </subcellularLocation>
</comment>
<keyword evidence="8" id="KW-0472">Membrane</keyword>
<dbReference type="Pfam" id="PF04716">
    <property type="entry name" value="ETC_C1_NDUFA5"/>
    <property type="match status" value="1"/>
</dbReference>
<evidence type="ECO:0000256" key="1">
    <source>
        <dbReference type="ARBA" id="ARBA00004443"/>
    </source>
</evidence>